<proteinExistence type="predicted"/>
<evidence type="ECO:0008006" key="3">
    <source>
        <dbReference type="Google" id="ProtNLM"/>
    </source>
</evidence>
<reference evidence="2" key="1">
    <citation type="submission" date="2018-05" db="EMBL/GenBank/DDBJ databases">
        <authorList>
            <person name="Lanie J.A."/>
            <person name="Ng W.-L."/>
            <person name="Kazmierczak K.M."/>
            <person name="Andrzejewski T.M."/>
            <person name="Davidsen T.M."/>
            <person name="Wayne K.J."/>
            <person name="Tettelin H."/>
            <person name="Glass J.I."/>
            <person name="Rusch D."/>
            <person name="Podicherti R."/>
            <person name="Tsui H.-C.T."/>
            <person name="Winkler M.E."/>
        </authorList>
    </citation>
    <scope>NUCLEOTIDE SEQUENCE</scope>
</reference>
<feature type="transmembrane region" description="Helical" evidence="1">
    <location>
        <begin position="42"/>
        <end position="64"/>
    </location>
</feature>
<keyword evidence="1" id="KW-0812">Transmembrane</keyword>
<sequence length="101" mass="11934">MNSEAEKNEWCKRKIRKFLGPFLVAIGLGYTYHSHLTGCPRYIIFGGWALGPPVWFILESMFLYDPKEEDLQHFMYYQSLGRNLWLGFLVFLAAFYLGNWN</sequence>
<feature type="transmembrane region" description="Helical" evidence="1">
    <location>
        <begin position="18"/>
        <end position="36"/>
    </location>
</feature>
<protein>
    <recommendedName>
        <fullName evidence="3">TM2 domain-containing protein</fullName>
    </recommendedName>
</protein>
<keyword evidence="1" id="KW-0472">Membrane</keyword>
<evidence type="ECO:0000256" key="1">
    <source>
        <dbReference type="SAM" id="Phobius"/>
    </source>
</evidence>
<dbReference type="AlphaFoldDB" id="A0A381V674"/>
<feature type="transmembrane region" description="Helical" evidence="1">
    <location>
        <begin position="84"/>
        <end position="100"/>
    </location>
</feature>
<keyword evidence="1" id="KW-1133">Transmembrane helix</keyword>
<name>A0A381V674_9ZZZZ</name>
<organism evidence="2">
    <name type="scientific">marine metagenome</name>
    <dbReference type="NCBI Taxonomy" id="408172"/>
    <lineage>
        <taxon>unclassified sequences</taxon>
        <taxon>metagenomes</taxon>
        <taxon>ecological metagenomes</taxon>
    </lineage>
</organism>
<dbReference type="EMBL" id="UINC01007967">
    <property type="protein sequence ID" value="SVA35886.1"/>
    <property type="molecule type" value="Genomic_DNA"/>
</dbReference>
<gene>
    <name evidence="2" type="ORF">METZ01_LOCUS88740</name>
</gene>
<evidence type="ECO:0000313" key="2">
    <source>
        <dbReference type="EMBL" id="SVA35886.1"/>
    </source>
</evidence>
<accession>A0A381V674</accession>